<protein>
    <submittedName>
        <fullName evidence="1">Uncharacterized protein</fullName>
    </submittedName>
</protein>
<sequence length="86" mass="9471">MKQPRTPTPPPSENPLLLTKAELMDWLKVSRMWVAMRLADDPEFVRRCVVDIATPGSSRQTLRFPAAAVADYLGIPAEATPKPIAA</sequence>
<evidence type="ECO:0000313" key="2">
    <source>
        <dbReference type="Proteomes" id="UP000442707"/>
    </source>
</evidence>
<evidence type="ECO:0000313" key="1">
    <source>
        <dbReference type="EMBL" id="KAB1146752.1"/>
    </source>
</evidence>
<proteinExistence type="predicted"/>
<name>A0A6H9V4G4_9ACTN</name>
<keyword evidence="2" id="KW-1185">Reference proteome</keyword>
<reference evidence="1 2" key="1">
    <citation type="submission" date="2019-09" db="EMBL/GenBank/DDBJ databases">
        <title>Screening of Novel Bioactive Compounds from Soil-Associated.</title>
        <authorList>
            <person name="Zhao S."/>
        </authorList>
    </citation>
    <scope>NUCLEOTIDE SEQUENCE [LARGE SCALE GENOMIC DNA]</scope>
    <source>
        <strain evidence="1 2">HIT-DPA4</strain>
    </source>
</reference>
<dbReference type="RefSeq" id="WP_150948370.1">
    <property type="nucleotide sequence ID" value="NZ_VZRB01000008.1"/>
</dbReference>
<dbReference type="EMBL" id="VZRB01000008">
    <property type="protein sequence ID" value="KAB1146752.1"/>
    <property type="molecule type" value="Genomic_DNA"/>
</dbReference>
<gene>
    <name evidence="1" type="ORF">F7R91_14320</name>
</gene>
<dbReference type="AlphaFoldDB" id="A0A6H9V4G4"/>
<organism evidence="1 2">
    <name type="scientific">Streptomyces luteolifulvus</name>
    <dbReference type="NCBI Taxonomy" id="2615112"/>
    <lineage>
        <taxon>Bacteria</taxon>
        <taxon>Bacillati</taxon>
        <taxon>Actinomycetota</taxon>
        <taxon>Actinomycetes</taxon>
        <taxon>Kitasatosporales</taxon>
        <taxon>Streptomycetaceae</taxon>
        <taxon>Streptomyces</taxon>
    </lineage>
</organism>
<comment type="caution">
    <text evidence="1">The sequence shown here is derived from an EMBL/GenBank/DDBJ whole genome shotgun (WGS) entry which is preliminary data.</text>
</comment>
<accession>A0A6H9V4G4</accession>
<dbReference type="Proteomes" id="UP000442707">
    <property type="component" value="Unassembled WGS sequence"/>
</dbReference>